<evidence type="ECO:0000313" key="4">
    <source>
        <dbReference type="Proteomes" id="UP000624701"/>
    </source>
</evidence>
<dbReference type="InterPro" id="IPR051909">
    <property type="entry name" value="MFP_Cation_Efflux"/>
</dbReference>
<dbReference type="PANTHER" id="PTHR30097:SF4">
    <property type="entry name" value="SLR6042 PROTEIN"/>
    <property type="match status" value="1"/>
</dbReference>
<organism evidence="3 4">
    <name type="scientific">Winogradskyella haliclonae</name>
    <dbReference type="NCBI Taxonomy" id="2048558"/>
    <lineage>
        <taxon>Bacteria</taxon>
        <taxon>Pseudomonadati</taxon>
        <taxon>Bacteroidota</taxon>
        <taxon>Flavobacteriia</taxon>
        <taxon>Flavobacteriales</taxon>
        <taxon>Flavobacteriaceae</taxon>
        <taxon>Winogradskyella</taxon>
    </lineage>
</organism>
<keyword evidence="1" id="KW-0813">Transport</keyword>
<evidence type="ECO:0000256" key="1">
    <source>
        <dbReference type="ARBA" id="ARBA00022448"/>
    </source>
</evidence>
<evidence type="ECO:0008006" key="5">
    <source>
        <dbReference type="Google" id="ProtNLM"/>
    </source>
</evidence>
<keyword evidence="2" id="KW-1133">Transmembrane helix</keyword>
<protein>
    <recommendedName>
        <fullName evidence="5">HlyD family secretion protein</fullName>
    </recommendedName>
</protein>
<name>A0ABQ2BWS0_9FLAO</name>
<dbReference type="Proteomes" id="UP000624701">
    <property type="component" value="Unassembled WGS sequence"/>
</dbReference>
<reference evidence="4" key="1">
    <citation type="journal article" date="2019" name="Int. J. Syst. Evol. Microbiol.">
        <title>The Global Catalogue of Microorganisms (GCM) 10K type strain sequencing project: providing services to taxonomists for standard genome sequencing and annotation.</title>
        <authorList>
            <consortium name="The Broad Institute Genomics Platform"/>
            <consortium name="The Broad Institute Genome Sequencing Center for Infectious Disease"/>
            <person name="Wu L."/>
            <person name="Ma J."/>
        </authorList>
    </citation>
    <scope>NUCLEOTIDE SEQUENCE [LARGE SCALE GENOMIC DNA]</scope>
    <source>
        <strain evidence="4">CCM 8681</strain>
    </source>
</reference>
<gene>
    <name evidence="3" type="ORF">GCM10011444_04820</name>
</gene>
<sequence>MRAFSFQRKVAVIRTLKEPKIKKKKVNIDRLIYFGLIAILITFLIRYSYNKLAMIEGNGQILMDKVDVNFTQDIRVQHINIQEGDTVKYNQQLFSYKQSAFDNDASLILQAQKSQMDATKNAQKLAFEIQQKYIHLNALLSQLEYLKSVESQLIKLVMLDVYTKEKIDEIQLDVQRKEIEVKLLKNELYLLDKQKQFINPLDGKSMLSNGNSTHDNTYSSPINGVIGQILKSENESCYKTENVMTIHNTDDVFIKAYFPLKALEHIKQGETIDVLFPDNSISKGIINKVYIATYEAPDEFQKTYEPTERNILAEIIPLNDIQKSQWASYHKLNVKVEISRL</sequence>
<dbReference type="PANTHER" id="PTHR30097">
    <property type="entry name" value="CATION EFFLUX SYSTEM PROTEIN CUSB"/>
    <property type="match status" value="1"/>
</dbReference>
<accession>A0ABQ2BWS0</accession>
<dbReference type="RefSeq" id="WP_188373103.1">
    <property type="nucleotide sequence ID" value="NZ_BMDQ01000001.1"/>
</dbReference>
<keyword evidence="2" id="KW-0472">Membrane</keyword>
<keyword evidence="2" id="KW-0812">Transmembrane</keyword>
<evidence type="ECO:0000313" key="3">
    <source>
        <dbReference type="EMBL" id="GGI56173.1"/>
    </source>
</evidence>
<comment type="caution">
    <text evidence="3">The sequence shown here is derived from an EMBL/GenBank/DDBJ whole genome shotgun (WGS) entry which is preliminary data.</text>
</comment>
<feature type="transmembrane region" description="Helical" evidence="2">
    <location>
        <begin position="31"/>
        <end position="49"/>
    </location>
</feature>
<dbReference type="EMBL" id="BMDQ01000001">
    <property type="protein sequence ID" value="GGI56173.1"/>
    <property type="molecule type" value="Genomic_DNA"/>
</dbReference>
<keyword evidence="4" id="KW-1185">Reference proteome</keyword>
<evidence type="ECO:0000256" key="2">
    <source>
        <dbReference type="SAM" id="Phobius"/>
    </source>
</evidence>
<proteinExistence type="predicted"/>